<proteinExistence type="predicted"/>
<dbReference type="CDD" id="cd05379">
    <property type="entry name" value="CAP_bacterial"/>
    <property type="match status" value="1"/>
</dbReference>
<keyword evidence="1" id="KW-0812">Transmembrane</keyword>
<dbReference type="AlphaFoldDB" id="K9AFV7"/>
<dbReference type="PANTHER" id="PTHR31157">
    <property type="entry name" value="SCP DOMAIN-CONTAINING PROTEIN"/>
    <property type="match status" value="1"/>
</dbReference>
<dbReference type="eggNOG" id="COG2340">
    <property type="taxonomic scope" value="Bacteria"/>
</dbReference>
<dbReference type="Pfam" id="PF00188">
    <property type="entry name" value="CAP"/>
    <property type="match status" value="1"/>
</dbReference>
<dbReference type="PANTHER" id="PTHR31157:SF26">
    <property type="entry name" value="SCP-LIKE EXTRACELLULAR PROTEIN"/>
    <property type="match status" value="1"/>
</dbReference>
<feature type="domain" description="CAP-associated" evidence="3">
    <location>
        <begin position="65"/>
        <end position="203"/>
    </location>
</feature>
<dbReference type="EMBL" id="AMSQ01000019">
    <property type="protein sequence ID" value="EKU46183.1"/>
    <property type="molecule type" value="Genomic_DNA"/>
</dbReference>
<feature type="transmembrane region" description="Helical" evidence="1">
    <location>
        <begin position="6"/>
        <end position="23"/>
    </location>
</feature>
<dbReference type="Gene3D" id="3.40.33.10">
    <property type="entry name" value="CAP"/>
    <property type="match status" value="1"/>
</dbReference>
<dbReference type="InterPro" id="IPR029410">
    <property type="entry name" value="CAP_assoc"/>
</dbReference>
<dbReference type="RefSeq" id="WP_009384454.1">
    <property type="nucleotide sequence ID" value="NZ_AMSQ01000019.1"/>
</dbReference>
<sequence>MRNLVIKIIGVVLMAIFVIYLFYSPKLKFDVLENPKQNDASNHAYKQKEPKYENKKLEKGVGTWIGKPLSHLTQKYGQAERSYPYKNGFKQYVFRGKDTYYLVTTKKDSIKSVYATGKKAQVHPFKVRGNASKVFEHAYINPEVEIKDQDESKEIELSDEDLKTQTLIQYKDTYAQVYSDQETHKILAVRYLDAEALATFEPYTNKEDSEDAKEEADSVPYSQNANQLMTLYEITNEMRKIKGIKPLKISNELGDIAEVNLYNALTEDQTEFTEDALRRELDRNEIRYDQLGLNVGYGFNDVPSVVHNWLNSDSHRSRMLNSKYSEMGGEIKDHYYTLLFLKRES</sequence>
<evidence type="ECO:0000313" key="5">
    <source>
        <dbReference type="Proteomes" id="UP000009885"/>
    </source>
</evidence>
<organism evidence="4 5">
    <name type="scientific">Staphylococcus massiliensis S46</name>
    <dbReference type="NCBI Taxonomy" id="1229783"/>
    <lineage>
        <taxon>Bacteria</taxon>
        <taxon>Bacillati</taxon>
        <taxon>Bacillota</taxon>
        <taxon>Bacilli</taxon>
        <taxon>Bacillales</taxon>
        <taxon>Staphylococcaceae</taxon>
        <taxon>Staphylococcus</taxon>
    </lineage>
</organism>
<evidence type="ECO:0000256" key="1">
    <source>
        <dbReference type="SAM" id="Phobius"/>
    </source>
</evidence>
<name>K9AFV7_9STAP</name>
<evidence type="ECO:0008006" key="6">
    <source>
        <dbReference type="Google" id="ProtNLM"/>
    </source>
</evidence>
<protein>
    <recommendedName>
        <fullName evidence="6">SCP-like extracellular protein</fullName>
    </recommendedName>
</protein>
<dbReference type="Proteomes" id="UP000009885">
    <property type="component" value="Unassembled WGS sequence"/>
</dbReference>
<dbReference type="OrthoDB" id="9783944at2"/>
<dbReference type="Pfam" id="PF14504">
    <property type="entry name" value="CAP_assoc_N"/>
    <property type="match status" value="1"/>
</dbReference>
<keyword evidence="1" id="KW-1133">Transmembrane helix</keyword>
<evidence type="ECO:0000259" key="3">
    <source>
        <dbReference type="Pfam" id="PF14504"/>
    </source>
</evidence>
<dbReference type="InterPro" id="IPR014044">
    <property type="entry name" value="CAP_dom"/>
</dbReference>
<dbReference type="InterPro" id="IPR035940">
    <property type="entry name" value="CAP_sf"/>
</dbReference>
<keyword evidence="1" id="KW-0472">Membrane</keyword>
<keyword evidence="5" id="KW-1185">Reference proteome</keyword>
<gene>
    <name evidence="4" type="ORF">C273_09739</name>
</gene>
<dbReference type="PATRIC" id="fig|1229783.3.peg.1945"/>
<evidence type="ECO:0000259" key="2">
    <source>
        <dbReference type="Pfam" id="PF00188"/>
    </source>
</evidence>
<dbReference type="STRING" id="1229783.C273_09739"/>
<comment type="caution">
    <text evidence="4">The sequence shown here is derived from an EMBL/GenBank/DDBJ whole genome shotgun (WGS) entry which is preliminary data.</text>
</comment>
<reference evidence="4 5" key="1">
    <citation type="journal article" date="2013" name="Genome Announc.">
        <title>Genome Sequence of Staphylococcus massiliensis Strain S46, Isolated from the Surface of Healthy Human Skin.</title>
        <authorList>
            <person name="Srivastav R."/>
            <person name="Singh A."/>
            <person name="Jangir P.K."/>
            <person name="Kumari C."/>
            <person name="Muduli S."/>
            <person name="Sharma R."/>
        </authorList>
    </citation>
    <scope>NUCLEOTIDE SEQUENCE [LARGE SCALE GENOMIC DNA]</scope>
    <source>
        <strain evidence="4 5">S46</strain>
    </source>
</reference>
<feature type="domain" description="SCP" evidence="2">
    <location>
        <begin position="233"/>
        <end position="331"/>
    </location>
</feature>
<dbReference type="SUPFAM" id="SSF55797">
    <property type="entry name" value="PR-1-like"/>
    <property type="match status" value="1"/>
</dbReference>
<accession>K9AFV7</accession>
<evidence type="ECO:0000313" key="4">
    <source>
        <dbReference type="EMBL" id="EKU46183.1"/>
    </source>
</evidence>